<evidence type="ECO:0000256" key="2">
    <source>
        <dbReference type="ARBA" id="ARBA00012438"/>
    </source>
</evidence>
<dbReference type="Gene3D" id="3.30.565.10">
    <property type="entry name" value="Histidine kinase-like ATPase, C-terminal domain"/>
    <property type="match status" value="1"/>
</dbReference>
<name>A0A8J3SHP4_9ACTN</name>
<evidence type="ECO:0000256" key="1">
    <source>
        <dbReference type="ARBA" id="ARBA00000085"/>
    </source>
</evidence>
<dbReference type="EMBL" id="BOOJ01000043">
    <property type="protein sequence ID" value="GIH94522.1"/>
    <property type="molecule type" value="Genomic_DNA"/>
</dbReference>
<evidence type="ECO:0000313" key="7">
    <source>
        <dbReference type="EMBL" id="GIH94522.1"/>
    </source>
</evidence>
<dbReference type="InterPro" id="IPR050482">
    <property type="entry name" value="Sensor_HK_TwoCompSys"/>
</dbReference>
<evidence type="ECO:0000256" key="4">
    <source>
        <dbReference type="ARBA" id="ARBA00022777"/>
    </source>
</evidence>
<keyword evidence="4" id="KW-0418">Kinase</keyword>
<keyword evidence="3" id="KW-0808">Transferase</keyword>
<dbReference type="SUPFAM" id="SSF55874">
    <property type="entry name" value="ATPase domain of HSP90 chaperone/DNA topoisomerase II/histidine kinase"/>
    <property type="match status" value="1"/>
</dbReference>
<dbReference type="GO" id="GO:0000160">
    <property type="term" value="P:phosphorelay signal transduction system"/>
    <property type="evidence" value="ECO:0007669"/>
    <property type="project" value="UniProtKB-KW"/>
</dbReference>
<keyword evidence="8" id="KW-1185">Reference proteome</keyword>
<keyword evidence="5" id="KW-0902">Two-component regulatory system</keyword>
<dbReference type="InterPro" id="IPR003594">
    <property type="entry name" value="HATPase_dom"/>
</dbReference>
<dbReference type="Proteomes" id="UP000619788">
    <property type="component" value="Unassembled WGS sequence"/>
</dbReference>
<dbReference type="InterPro" id="IPR004358">
    <property type="entry name" value="Sig_transdc_His_kin-like_C"/>
</dbReference>
<accession>A0A8J3SHP4</accession>
<dbReference type="EC" id="2.7.13.3" evidence="2"/>
<dbReference type="GO" id="GO:0004673">
    <property type="term" value="F:protein histidine kinase activity"/>
    <property type="evidence" value="ECO:0007669"/>
    <property type="project" value="UniProtKB-EC"/>
</dbReference>
<feature type="domain" description="Histidine kinase/HSP90-like ATPase" evidence="6">
    <location>
        <begin position="52"/>
        <end position="133"/>
    </location>
</feature>
<reference evidence="7 8" key="1">
    <citation type="submission" date="2021-01" db="EMBL/GenBank/DDBJ databases">
        <title>Whole genome shotgun sequence of Planobispora siamensis NBRC 107568.</title>
        <authorList>
            <person name="Komaki H."/>
            <person name="Tamura T."/>
        </authorList>
    </citation>
    <scope>NUCLEOTIDE SEQUENCE [LARGE SCALE GENOMIC DNA]</scope>
    <source>
        <strain evidence="7 8">NBRC 107568</strain>
    </source>
</reference>
<dbReference type="InterPro" id="IPR036890">
    <property type="entry name" value="HATPase_C_sf"/>
</dbReference>
<dbReference type="PANTHER" id="PTHR24421">
    <property type="entry name" value="NITRATE/NITRITE SENSOR PROTEIN NARX-RELATED"/>
    <property type="match status" value="1"/>
</dbReference>
<sequence>MSEELRMREGRSLAQALEEHLSDWSSRTGITVEIWALPAHDAPPRIARAVLATLREALSNVERHSQSQVVSVAVTLGKGGLRMTVSDNGAGFTGSVAGRGITAMRTHLKEIGGTLSVSGVAGEGTTVTAAVPRSREAS</sequence>
<comment type="catalytic activity">
    <reaction evidence="1">
        <text>ATP + protein L-histidine = ADP + protein N-phospho-L-histidine.</text>
        <dbReference type="EC" id="2.7.13.3"/>
    </reaction>
</comment>
<dbReference type="AlphaFoldDB" id="A0A8J3SHP4"/>
<gene>
    <name evidence="7" type="ORF">Psi01_51520</name>
</gene>
<dbReference type="CDD" id="cd16917">
    <property type="entry name" value="HATPase_UhpB-NarQ-NarX-like"/>
    <property type="match status" value="1"/>
</dbReference>
<proteinExistence type="predicted"/>
<dbReference type="RefSeq" id="WP_204066652.1">
    <property type="nucleotide sequence ID" value="NZ_BOOJ01000043.1"/>
</dbReference>
<evidence type="ECO:0000259" key="6">
    <source>
        <dbReference type="Pfam" id="PF02518"/>
    </source>
</evidence>
<dbReference type="PRINTS" id="PR00344">
    <property type="entry name" value="BCTRLSENSOR"/>
</dbReference>
<comment type="caution">
    <text evidence="7">The sequence shown here is derived from an EMBL/GenBank/DDBJ whole genome shotgun (WGS) entry which is preliminary data.</text>
</comment>
<protein>
    <recommendedName>
        <fullName evidence="2">histidine kinase</fullName>
        <ecNumber evidence="2">2.7.13.3</ecNumber>
    </recommendedName>
</protein>
<organism evidence="7 8">
    <name type="scientific">Planobispora siamensis</name>
    <dbReference type="NCBI Taxonomy" id="936338"/>
    <lineage>
        <taxon>Bacteria</taxon>
        <taxon>Bacillati</taxon>
        <taxon>Actinomycetota</taxon>
        <taxon>Actinomycetes</taxon>
        <taxon>Streptosporangiales</taxon>
        <taxon>Streptosporangiaceae</taxon>
        <taxon>Planobispora</taxon>
    </lineage>
</organism>
<evidence type="ECO:0000256" key="3">
    <source>
        <dbReference type="ARBA" id="ARBA00022679"/>
    </source>
</evidence>
<evidence type="ECO:0000256" key="5">
    <source>
        <dbReference type="ARBA" id="ARBA00023012"/>
    </source>
</evidence>
<evidence type="ECO:0000313" key="8">
    <source>
        <dbReference type="Proteomes" id="UP000619788"/>
    </source>
</evidence>
<dbReference type="Pfam" id="PF02518">
    <property type="entry name" value="HATPase_c"/>
    <property type="match status" value="1"/>
</dbReference>
<dbReference type="PANTHER" id="PTHR24421:SF58">
    <property type="entry name" value="SIGNAL TRANSDUCTION HISTIDINE-PROTEIN KINASE_PHOSPHATASE UHPB"/>
    <property type="match status" value="1"/>
</dbReference>